<dbReference type="InterPro" id="IPR039417">
    <property type="entry name" value="Peptidase_C1A_papain-like"/>
</dbReference>
<keyword evidence="2" id="KW-1015">Disulfide bond</keyword>
<evidence type="ECO:0000256" key="2">
    <source>
        <dbReference type="ARBA" id="ARBA00023157"/>
    </source>
</evidence>
<dbReference type="EMBL" id="HBGF01001438">
    <property type="protein sequence ID" value="CAD9089456.1"/>
    <property type="molecule type" value="Transcribed_RNA"/>
</dbReference>
<dbReference type="InterPro" id="IPR000169">
    <property type="entry name" value="Pept_cys_AS"/>
</dbReference>
<dbReference type="InterPro" id="IPR013201">
    <property type="entry name" value="Prot_inhib_I29"/>
</dbReference>
<keyword evidence="3" id="KW-0732">Signal</keyword>
<dbReference type="InterPro" id="IPR000668">
    <property type="entry name" value="Peptidase_C1A_C"/>
</dbReference>
<evidence type="ECO:0000313" key="6">
    <source>
        <dbReference type="EMBL" id="CAD9089456.1"/>
    </source>
</evidence>
<reference evidence="6" key="1">
    <citation type="submission" date="2021-01" db="EMBL/GenBank/DDBJ databases">
        <authorList>
            <person name="Corre E."/>
            <person name="Pelletier E."/>
            <person name="Niang G."/>
            <person name="Scheremetjew M."/>
            <person name="Finn R."/>
            <person name="Kale V."/>
            <person name="Holt S."/>
            <person name="Cochrane G."/>
            <person name="Meng A."/>
            <person name="Brown T."/>
            <person name="Cohen L."/>
        </authorList>
    </citation>
    <scope>NUCLEOTIDE SEQUENCE</scope>
    <source>
        <strain evidence="6">CCAP 1951/1</strain>
    </source>
</reference>
<dbReference type="SMART" id="SM00645">
    <property type="entry name" value="Pept_C1"/>
    <property type="match status" value="1"/>
</dbReference>
<protein>
    <recommendedName>
        <fullName evidence="7">Cysteine peptidase</fullName>
    </recommendedName>
</protein>
<evidence type="ECO:0000259" key="4">
    <source>
        <dbReference type="SMART" id="SM00645"/>
    </source>
</evidence>
<dbReference type="PRINTS" id="PR00705">
    <property type="entry name" value="PAPAIN"/>
</dbReference>
<organism evidence="6">
    <name type="scientific">Neobodo designis</name>
    <name type="common">Flagellated protozoan</name>
    <name type="synonym">Bodo designis</name>
    <dbReference type="NCBI Taxonomy" id="312471"/>
    <lineage>
        <taxon>Eukaryota</taxon>
        <taxon>Discoba</taxon>
        <taxon>Euglenozoa</taxon>
        <taxon>Kinetoplastea</taxon>
        <taxon>Metakinetoplastina</taxon>
        <taxon>Neobodonida</taxon>
        <taxon>Neobodo</taxon>
    </lineage>
</organism>
<sequence length="362" mass="39149">MARALSFAATLVGVLVFFAALVAAVPSTHSELVEAFSAFRAKHGVQYKDAAEEEFRFGVFRANMARAAEVQRRNPLAAFGPNSFADRTPEEFKVRHNAEKEIAESLARAGTFTESGKGWKRVPRATEQQLQGLPTSVDWRTKGVVTPVKNQGQCGSCWAFGTIANIESMWAIAGYPLTSLSEQQLVSCDHFFSYGCNGGASILADWYLTDEHNGTVYTEASYPYVSGSGVVPACDETNRTIGAQIAGGEILLPWDARGMELFLATRGPIAVAIDASSVQAYTGGIMTECVTWLPDHQVTIVGYGSGADASGNTVPYWIIKNSWGVGWGEQGYFRLERGKNLCNVELLATSATVIPKNLTLNH</sequence>
<evidence type="ECO:0000256" key="3">
    <source>
        <dbReference type="SAM" id="SignalP"/>
    </source>
</evidence>
<dbReference type="PROSITE" id="PS00139">
    <property type="entry name" value="THIOL_PROTEASE_CYS"/>
    <property type="match status" value="1"/>
</dbReference>
<dbReference type="InterPro" id="IPR038765">
    <property type="entry name" value="Papain-like_cys_pep_sf"/>
</dbReference>
<feature type="domain" description="Cathepsin propeptide inhibitor" evidence="5">
    <location>
        <begin position="36"/>
        <end position="92"/>
    </location>
</feature>
<evidence type="ECO:0000256" key="1">
    <source>
        <dbReference type="ARBA" id="ARBA00008455"/>
    </source>
</evidence>
<dbReference type="PROSITE" id="PS00640">
    <property type="entry name" value="THIOL_PROTEASE_ASN"/>
    <property type="match status" value="1"/>
</dbReference>
<dbReference type="Gene3D" id="1.10.287.2250">
    <property type="match status" value="1"/>
</dbReference>
<name>A0A7S1KYP1_NEODS</name>
<evidence type="ECO:0008006" key="7">
    <source>
        <dbReference type="Google" id="ProtNLM"/>
    </source>
</evidence>
<dbReference type="PANTHER" id="PTHR12411">
    <property type="entry name" value="CYSTEINE PROTEASE FAMILY C1-RELATED"/>
    <property type="match status" value="1"/>
</dbReference>
<dbReference type="GO" id="GO:0008234">
    <property type="term" value="F:cysteine-type peptidase activity"/>
    <property type="evidence" value="ECO:0007669"/>
    <property type="project" value="InterPro"/>
</dbReference>
<dbReference type="Pfam" id="PF00112">
    <property type="entry name" value="Peptidase_C1"/>
    <property type="match status" value="1"/>
</dbReference>
<dbReference type="SUPFAM" id="SSF54001">
    <property type="entry name" value="Cysteine proteinases"/>
    <property type="match status" value="1"/>
</dbReference>
<dbReference type="CDD" id="cd02248">
    <property type="entry name" value="Peptidase_C1A"/>
    <property type="match status" value="1"/>
</dbReference>
<feature type="domain" description="Peptidase C1A papain C-terminal" evidence="4">
    <location>
        <begin position="133"/>
        <end position="352"/>
    </location>
</feature>
<accession>A0A7S1KYP1</accession>
<feature type="chain" id="PRO_5031036249" description="Cysteine peptidase" evidence="3">
    <location>
        <begin position="25"/>
        <end position="362"/>
    </location>
</feature>
<dbReference type="InterPro" id="IPR025661">
    <property type="entry name" value="Pept_asp_AS"/>
</dbReference>
<feature type="signal peptide" evidence="3">
    <location>
        <begin position="1"/>
        <end position="24"/>
    </location>
</feature>
<dbReference type="SMART" id="SM00848">
    <property type="entry name" value="Inhibitor_I29"/>
    <property type="match status" value="1"/>
</dbReference>
<gene>
    <name evidence="6" type="ORF">NDES1114_LOCUS993</name>
</gene>
<dbReference type="Pfam" id="PF08246">
    <property type="entry name" value="Inhibitor_I29"/>
    <property type="match status" value="1"/>
</dbReference>
<comment type="similarity">
    <text evidence="1">Belongs to the peptidase C1 family.</text>
</comment>
<dbReference type="Gene3D" id="3.90.70.10">
    <property type="entry name" value="Cysteine proteinases"/>
    <property type="match status" value="1"/>
</dbReference>
<dbReference type="InterPro" id="IPR013128">
    <property type="entry name" value="Peptidase_C1A"/>
</dbReference>
<dbReference type="GO" id="GO:0006508">
    <property type="term" value="P:proteolysis"/>
    <property type="evidence" value="ECO:0007669"/>
    <property type="project" value="InterPro"/>
</dbReference>
<proteinExistence type="inferred from homology"/>
<evidence type="ECO:0000259" key="5">
    <source>
        <dbReference type="SMART" id="SM00848"/>
    </source>
</evidence>
<dbReference type="AlphaFoldDB" id="A0A7S1KYP1"/>